<evidence type="ECO:0000313" key="6">
    <source>
        <dbReference type="EMBL" id="TQQ84145.1"/>
    </source>
</evidence>
<dbReference type="EMBL" id="SGJB01000015">
    <property type="protein sequence ID" value="TQQ84145.1"/>
    <property type="molecule type" value="Genomic_DNA"/>
</dbReference>
<dbReference type="Gene3D" id="2.30.30.180">
    <property type="entry name" value="Ribosome maturation factor RimP, C-terminal domain"/>
    <property type="match status" value="1"/>
</dbReference>
<evidence type="ECO:0000313" key="7">
    <source>
        <dbReference type="Proteomes" id="UP000317863"/>
    </source>
</evidence>
<keyword evidence="1 3" id="KW-0963">Cytoplasm</keyword>
<keyword evidence="7" id="KW-1185">Reference proteome</keyword>
<evidence type="ECO:0000259" key="4">
    <source>
        <dbReference type="Pfam" id="PF02576"/>
    </source>
</evidence>
<protein>
    <recommendedName>
        <fullName evidence="3">Ribosome maturation factor RimP</fullName>
    </recommendedName>
</protein>
<evidence type="ECO:0000259" key="5">
    <source>
        <dbReference type="Pfam" id="PF17384"/>
    </source>
</evidence>
<dbReference type="OrthoDB" id="9805006at2"/>
<reference evidence="6 7" key="1">
    <citation type="submission" date="2019-02" db="EMBL/GenBank/DDBJ databases">
        <title>Peptostreptococcaceae bacterium ZHW00191 nov., a new bacterium isolated from the human gut.</title>
        <authorList>
            <person name="Zhou H.-W."/>
            <person name="Chen X.-J."/>
        </authorList>
    </citation>
    <scope>NUCLEOTIDE SEQUENCE [LARGE SCALE GENOMIC DNA]</scope>
    <source>
        <strain evidence="6 7">ZHW00191</strain>
    </source>
</reference>
<name>A0A544QTX2_9FIRM</name>
<organism evidence="6 7">
    <name type="scientific">Peptacetobacter hominis</name>
    <dbReference type="NCBI Taxonomy" id="2743610"/>
    <lineage>
        <taxon>Bacteria</taxon>
        <taxon>Bacillati</taxon>
        <taxon>Bacillota</taxon>
        <taxon>Clostridia</taxon>
        <taxon>Peptostreptococcales</taxon>
        <taxon>Peptostreptococcaceae</taxon>
        <taxon>Peptacetobacter</taxon>
    </lineage>
</organism>
<dbReference type="GO" id="GO:0000028">
    <property type="term" value="P:ribosomal small subunit assembly"/>
    <property type="evidence" value="ECO:0007669"/>
    <property type="project" value="TreeGrafter"/>
</dbReference>
<accession>A0A544QTX2</accession>
<dbReference type="PANTHER" id="PTHR33867">
    <property type="entry name" value="RIBOSOME MATURATION FACTOR RIMP"/>
    <property type="match status" value="1"/>
</dbReference>
<comment type="caution">
    <text evidence="6">The sequence shown here is derived from an EMBL/GenBank/DDBJ whole genome shotgun (WGS) entry which is preliminary data.</text>
</comment>
<dbReference type="InterPro" id="IPR036847">
    <property type="entry name" value="RimP_C_sf"/>
</dbReference>
<dbReference type="SUPFAM" id="SSF75420">
    <property type="entry name" value="YhbC-like, N-terminal domain"/>
    <property type="match status" value="1"/>
</dbReference>
<comment type="subcellular location">
    <subcellularLocation>
        <location evidence="3">Cytoplasm</location>
    </subcellularLocation>
</comment>
<feature type="domain" description="Ribosome maturation factor RimP C-terminal" evidence="5">
    <location>
        <begin position="88"/>
        <end position="154"/>
    </location>
</feature>
<dbReference type="Proteomes" id="UP000317863">
    <property type="component" value="Unassembled WGS sequence"/>
</dbReference>
<dbReference type="GO" id="GO:0006412">
    <property type="term" value="P:translation"/>
    <property type="evidence" value="ECO:0007669"/>
    <property type="project" value="TreeGrafter"/>
</dbReference>
<dbReference type="FunFam" id="3.30.300.70:FF:000001">
    <property type="entry name" value="Ribosome maturation factor RimP"/>
    <property type="match status" value="1"/>
</dbReference>
<dbReference type="InterPro" id="IPR003728">
    <property type="entry name" value="Ribosome_maturation_RimP"/>
</dbReference>
<evidence type="ECO:0000256" key="1">
    <source>
        <dbReference type="ARBA" id="ARBA00022490"/>
    </source>
</evidence>
<proteinExistence type="inferred from homology"/>
<dbReference type="InterPro" id="IPR028989">
    <property type="entry name" value="RimP_N"/>
</dbReference>
<dbReference type="CDD" id="cd01734">
    <property type="entry name" value="YlxS_C"/>
    <property type="match status" value="1"/>
</dbReference>
<evidence type="ECO:0000256" key="3">
    <source>
        <dbReference type="HAMAP-Rule" id="MF_01077"/>
    </source>
</evidence>
<dbReference type="Pfam" id="PF17384">
    <property type="entry name" value="DUF150_C"/>
    <property type="match status" value="1"/>
</dbReference>
<comment type="function">
    <text evidence="3">Required for maturation of 30S ribosomal subunits.</text>
</comment>
<dbReference type="GO" id="GO:0005829">
    <property type="term" value="C:cytosol"/>
    <property type="evidence" value="ECO:0007669"/>
    <property type="project" value="TreeGrafter"/>
</dbReference>
<dbReference type="AlphaFoldDB" id="A0A544QTX2"/>
<dbReference type="SUPFAM" id="SSF74942">
    <property type="entry name" value="YhbC-like, C-terminal domain"/>
    <property type="match status" value="1"/>
</dbReference>
<sequence length="154" mass="17631">MRKSDIVSAVEAMVTEITDARGFETVDVEYVKEAGQYYLRVYIDKEGGISLNECEEVSRELSPKLDELDFTEDNYYLEVSSPGIDRALKRDKEFVKYSGRDVEIKLYKALNGTKQFEGELVGLDEENNIVVIINGEETKFNRKDVAIIRLAIKF</sequence>
<dbReference type="HAMAP" id="MF_01077">
    <property type="entry name" value="RimP"/>
    <property type="match status" value="1"/>
</dbReference>
<evidence type="ECO:0000256" key="2">
    <source>
        <dbReference type="ARBA" id="ARBA00022517"/>
    </source>
</evidence>
<dbReference type="Gene3D" id="3.30.300.70">
    <property type="entry name" value="RimP-like superfamily, N-terminal"/>
    <property type="match status" value="1"/>
</dbReference>
<comment type="similarity">
    <text evidence="3">Belongs to the RimP family.</text>
</comment>
<feature type="domain" description="Ribosome maturation factor RimP N-terminal" evidence="4">
    <location>
        <begin position="13"/>
        <end position="85"/>
    </location>
</feature>
<dbReference type="InterPro" id="IPR028998">
    <property type="entry name" value="RimP_C"/>
</dbReference>
<dbReference type="PANTHER" id="PTHR33867:SF1">
    <property type="entry name" value="RIBOSOME MATURATION FACTOR RIMP"/>
    <property type="match status" value="1"/>
</dbReference>
<keyword evidence="2 3" id="KW-0690">Ribosome biogenesis</keyword>
<dbReference type="Pfam" id="PF02576">
    <property type="entry name" value="RimP_N"/>
    <property type="match status" value="1"/>
</dbReference>
<dbReference type="RefSeq" id="WP_142536396.1">
    <property type="nucleotide sequence ID" value="NZ_SGJB01000015.1"/>
</dbReference>
<gene>
    <name evidence="3" type="primary">rimP</name>
    <name evidence="6" type="ORF">EXD82_08015</name>
</gene>
<dbReference type="InterPro" id="IPR035956">
    <property type="entry name" value="RimP_N_sf"/>
</dbReference>